<dbReference type="Pfam" id="PF08156">
    <property type="entry name" value="NOP5NT"/>
    <property type="match status" value="1"/>
</dbReference>
<dbReference type="InterPro" id="IPR045056">
    <property type="entry name" value="Nop56/Nop58"/>
</dbReference>
<comment type="caution">
    <text evidence="3">The sequence shown here is derived from an EMBL/GenBank/DDBJ whole genome shotgun (WGS) entry which is preliminary data.</text>
</comment>
<evidence type="ECO:0000313" key="4">
    <source>
        <dbReference type="Proteomes" id="UP000023152"/>
    </source>
</evidence>
<reference evidence="3 4" key="1">
    <citation type="journal article" date="2013" name="Curr. Biol.">
        <title>The Genome of the Foraminiferan Reticulomyxa filosa.</title>
        <authorList>
            <person name="Glockner G."/>
            <person name="Hulsmann N."/>
            <person name="Schleicher M."/>
            <person name="Noegel A.A."/>
            <person name="Eichinger L."/>
            <person name="Gallinger C."/>
            <person name="Pawlowski J."/>
            <person name="Sierra R."/>
            <person name="Euteneuer U."/>
            <person name="Pillet L."/>
            <person name="Moustafa A."/>
            <person name="Platzer M."/>
            <person name="Groth M."/>
            <person name="Szafranski K."/>
            <person name="Schliwa M."/>
        </authorList>
    </citation>
    <scope>NUCLEOTIDE SEQUENCE [LARGE SCALE GENOMIC DNA]</scope>
</reference>
<gene>
    <name evidence="3" type="ORF">RFI_25597</name>
</gene>
<dbReference type="OrthoDB" id="1716416at2759"/>
<evidence type="ECO:0000256" key="1">
    <source>
        <dbReference type="SAM" id="Coils"/>
    </source>
</evidence>
<evidence type="ECO:0000259" key="2">
    <source>
        <dbReference type="Pfam" id="PF08156"/>
    </source>
</evidence>
<dbReference type="PANTHER" id="PTHR10894:SF1">
    <property type="entry name" value="NUCLEOLAR PROTEIN 58"/>
    <property type="match status" value="1"/>
</dbReference>
<dbReference type="PANTHER" id="PTHR10894">
    <property type="entry name" value="NUCLEOLAR PROTEIN 5 NUCLEOLAR PROTEIN NOP5 NOP58"/>
    <property type="match status" value="1"/>
</dbReference>
<protein>
    <recommendedName>
        <fullName evidence="2">Nucleolar protein 58/56 N-terminal domain-containing protein</fullName>
    </recommendedName>
</protein>
<evidence type="ECO:0000313" key="3">
    <source>
        <dbReference type="EMBL" id="ETO11777.1"/>
    </source>
</evidence>
<dbReference type="Proteomes" id="UP000023152">
    <property type="component" value="Unassembled WGS sequence"/>
</dbReference>
<organism evidence="3 4">
    <name type="scientific">Reticulomyxa filosa</name>
    <dbReference type="NCBI Taxonomy" id="46433"/>
    <lineage>
        <taxon>Eukaryota</taxon>
        <taxon>Sar</taxon>
        <taxon>Rhizaria</taxon>
        <taxon>Retaria</taxon>
        <taxon>Foraminifera</taxon>
        <taxon>Monothalamids</taxon>
        <taxon>Reticulomyxidae</taxon>
        <taxon>Reticulomyxa</taxon>
    </lineage>
</organism>
<feature type="domain" description="Nucleolar protein 58/56 N-terminal" evidence="2">
    <location>
        <begin position="73"/>
        <end position="137"/>
    </location>
</feature>
<dbReference type="AlphaFoldDB" id="X6MEC3"/>
<accession>X6MEC3</accession>
<sequence>MYFLFNNFLVTPQKINAFDLYSIDSTLTKFGLQKIFTTFNVENFICNRKKMKNKLLKRNRKINKSSPDIGAMLILFETASGYALFKVLDEAKIENADDIIEELKDEENRANIIQLHKFKSFENLEEAAQAVECLQESNELHKSLSKFIKKEVVKRGSNETLAVIDNKLGNLIKEKFNLKLSRKRAKKKIFPPNKTRLTILLRNNDKDSININKQKKKKK</sequence>
<dbReference type="GO" id="GO:0030515">
    <property type="term" value="F:snoRNA binding"/>
    <property type="evidence" value="ECO:0007669"/>
    <property type="project" value="InterPro"/>
</dbReference>
<keyword evidence="1" id="KW-0175">Coiled coil</keyword>
<name>X6MEC3_RETFI</name>
<keyword evidence="4" id="KW-1185">Reference proteome</keyword>
<dbReference type="GO" id="GO:0031428">
    <property type="term" value="C:box C/D methylation guide snoRNP complex"/>
    <property type="evidence" value="ECO:0007669"/>
    <property type="project" value="InterPro"/>
</dbReference>
<feature type="coiled-coil region" evidence="1">
    <location>
        <begin position="86"/>
        <end position="113"/>
    </location>
</feature>
<dbReference type="InterPro" id="IPR012974">
    <property type="entry name" value="NOP58/56_N"/>
</dbReference>
<dbReference type="GO" id="GO:0032040">
    <property type="term" value="C:small-subunit processome"/>
    <property type="evidence" value="ECO:0007669"/>
    <property type="project" value="InterPro"/>
</dbReference>
<proteinExistence type="predicted"/>
<dbReference type="EMBL" id="ASPP01022055">
    <property type="protein sequence ID" value="ETO11777.1"/>
    <property type="molecule type" value="Genomic_DNA"/>
</dbReference>